<evidence type="ECO:0000313" key="2">
    <source>
        <dbReference type="Proteomes" id="UP000276133"/>
    </source>
</evidence>
<accession>A0A3M7Q0K4</accession>
<dbReference type="Proteomes" id="UP000276133">
    <property type="component" value="Unassembled WGS sequence"/>
</dbReference>
<name>A0A3M7Q0K4_BRAPC</name>
<evidence type="ECO:0000313" key="1">
    <source>
        <dbReference type="EMBL" id="RNA04531.1"/>
    </source>
</evidence>
<sequence>MEQHPYQFSGKKEETVREQLHNGFLRRNLNKEKNNPRLILSIVCKDNIIFLVLDPLELQRSFNSANIGLNVSVESKNVMPKNLTFSSFNFFFQSIIQSKNLIYLDIIVPFWPSEAQRVELKDKTKSQKEIADLFVYTFDSLKTSIHFFSIVNH</sequence>
<reference evidence="1 2" key="1">
    <citation type="journal article" date="2018" name="Sci. Rep.">
        <title>Genomic signatures of local adaptation to the degree of environmental predictability in rotifers.</title>
        <authorList>
            <person name="Franch-Gras L."/>
            <person name="Hahn C."/>
            <person name="Garcia-Roger E.M."/>
            <person name="Carmona M.J."/>
            <person name="Serra M."/>
            <person name="Gomez A."/>
        </authorList>
    </citation>
    <scope>NUCLEOTIDE SEQUENCE [LARGE SCALE GENOMIC DNA]</scope>
    <source>
        <strain evidence="1">HYR1</strain>
    </source>
</reference>
<keyword evidence="2" id="KW-1185">Reference proteome</keyword>
<gene>
    <name evidence="1" type="ORF">BpHYR1_034524</name>
</gene>
<comment type="caution">
    <text evidence="1">The sequence shown here is derived from an EMBL/GenBank/DDBJ whole genome shotgun (WGS) entry which is preliminary data.</text>
</comment>
<proteinExistence type="predicted"/>
<organism evidence="1 2">
    <name type="scientific">Brachionus plicatilis</name>
    <name type="common">Marine rotifer</name>
    <name type="synonym">Brachionus muelleri</name>
    <dbReference type="NCBI Taxonomy" id="10195"/>
    <lineage>
        <taxon>Eukaryota</taxon>
        <taxon>Metazoa</taxon>
        <taxon>Spiralia</taxon>
        <taxon>Gnathifera</taxon>
        <taxon>Rotifera</taxon>
        <taxon>Eurotatoria</taxon>
        <taxon>Monogononta</taxon>
        <taxon>Pseudotrocha</taxon>
        <taxon>Ploima</taxon>
        <taxon>Brachionidae</taxon>
        <taxon>Brachionus</taxon>
    </lineage>
</organism>
<dbReference type="EMBL" id="REGN01008066">
    <property type="protein sequence ID" value="RNA04531.1"/>
    <property type="molecule type" value="Genomic_DNA"/>
</dbReference>
<protein>
    <submittedName>
        <fullName evidence="1">Uncharacterized protein</fullName>
    </submittedName>
</protein>
<dbReference type="AlphaFoldDB" id="A0A3M7Q0K4"/>